<evidence type="ECO:0008006" key="3">
    <source>
        <dbReference type="Google" id="ProtNLM"/>
    </source>
</evidence>
<dbReference type="RefSeq" id="WP_013322489.1">
    <property type="nucleotide sequence ID" value="NC_014501.1"/>
</dbReference>
<dbReference type="STRING" id="497965.Cyan7822_2409"/>
<dbReference type="KEGG" id="cyj:Cyan7822_2409"/>
<protein>
    <recommendedName>
        <fullName evidence="3">NHL repeat containing protein</fullName>
    </recommendedName>
</protein>
<proteinExistence type="predicted"/>
<accession>E0UG01</accession>
<dbReference type="eggNOG" id="ENOG5031UQY">
    <property type="taxonomic scope" value="Bacteria"/>
</dbReference>
<dbReference type="OrthoDB" id="9859075at2"/>
<evidence type="ECO:0000313" key="2">
    <source>
        <dbReference type="Proteomes" id="UP000008206"/>
    </source>
</evidence>
<dbReference type="Proteomes" id="UP000008206">
    <property type="component" value="Chromosome"/>
</dbReference>
<dbReference type="AlphaFoldDB" id="E0UG01"/>
<sequence>MKKPLKVLSFSFLVWGLICLVIPDKAHSLSLSFVRFASHTDEGLIVGSSLEITGAGNIYAVDGFNNSLQALHPSSEFFSINNSLSPASSNNGEFRWQKYLSIDKSGNLYRSSQITSSNANNVYVVDGINNQLQALSLSNGNLHLVDGINNSISVFNPASNLSDSSENNNPPSQFSWLKTLSLDQTGKPKQSNQIHFTNANHNFYPLDGINQQFQAHVSETRVKKNDNFYLIDGINNQLNVLPNNSEIVDFLNSFKQTYNYHWDWESNFSIDQDINGFADLLENLSQANSLASLENGKFYNDFLPNNWLDLLKSKDNFNSYQVKNIYSDSPKNIYFIDGINNQIQYWQDLQVNDKDNIYLINGINSKVEIIAVPESSPVLALTLLLMGFIATALAAKTNN</sequence>
<keyword evidence="2" id="KW-1185">Reference proteome</keyword>
<dbReference type="HOGENOM" id="CLU_841236_0_0_3"/>
<gene>
    <name evidence="1" type="ordered locus">Cyan7822_2409</name>
</gene>
<reference evidence="2" key="1">
    <citation type="journal article" date="2011" name="MBio">
        <title>Novel metabolic attributes of the genus Cyanothece, comprising a group of unicellular nitrogen-fixing Cyanobacteria.</title>
        <authorList>
            <person name="Bandyopadhyay A."/>
            <person name="Elvitigala T."/>
            <person name="Welsh E."/>
            <person name="Stockel J."/>
            <person name="Liberton M."/>
            <person name="Min H."/>
            <person name="Sherman L.A."/>
            <person name="Pakrasi H.B."/>
        </authorList>
    </citation>
    <scope>NUCLEOTIDE SEQUENCE [LARGE SCALE GENOMIC DNA]</scope>
    <source>
        <strain evidence="2">PCC 7822</strain>
    </source>
</reference>
<dbReference type="EMBL" id="CP002198">
    <property type="protein sequence ID" value="ADN14384.1"/>
    <property type="molecule type" value="Genomic_DNA"/>
</dbReference>
<name>E0UG01_GLOV7</name>
<dbReference type="SUPFAM" id="SSF101898">
    <property type="entry name" value="NHL repeat"/>
    <property type="match status" value="1"/>
</dbReference>
<evidence type="ECO:0000313" key="1">
    <source>
        <dbReference type="EMBL" id="ADN14384.1"/>
    </source>
</evidence>
<organism evidence="1 2">
    <name type="scientific">Gloeothece verrucosa (strain PCC 7822)</name>
    <name type="common">Cyanothece sp. (strain PCC 7822)</name>
    <dbReference type="NCBI Taxonomy" id="497965"/>
    <lineage>
        <taxon>Bacteria</taxon>
        <taxon>Bacillati</taxon>
        <taxon>Cyanobacteriota</taxon>
        <taxon>Cyanophyceae</taxon>
        <taxon>Oscillatoriophycideae</taxon>
        <taxon>Chroococcales</taxon>
        <taxon>Aphanothecaceae</taxon>
        <taxon>Gloeothece</taxon>
        <taxon>Gloeothece verrucosa</taxon>
    </lineage>
</organism>